<accession>A0ABV5B7I0</accession>
<gene>
    <name evidence="1" type="ORF">ACE3NQ_12055</name>
</gene>
<dbReference type="RefSeq" id="WP_375525435.1">
    <property type="nucleotide sequence ID" value="NZ_JBHILM010000012.1"/>
</dbReference>
<proteinExistence type="predicted"/>
<reference evidence="1 2" key="1">
    <citation type="submission" date="2024-09" db="EMBL/GenBank/DDBJ databases">
        <authorList>
            <person name="Ruan L."/>
        </authorList>
    </citation>
    <scope>NUCLEOTIDE SEQUENCE [LARGE SCALE GENOMIC DNA]</scope>
    <source>
        <strain evidence="1 2">D33</strain>
    </source>
</reference>
<keyword evidence="2" id="KW-1185">Reference proteome</keyword>
<sequence>MSNRREAGGLNVENGKRILFMPLDERPCNYEFPFLLAMGTDYMPERPPLDMMGHKKAPGNTNRLWAWLEQAAEGAHGAVLALDTLLYGGIVPSRLHEMNEEQLLERLARLRGLKADHPELRIYAFQLIMRCPQYSSADEEPDYYEDWGREIFRKGFISHKRDLGLATEDELAELENIDRRLPKEVLDDYLGRRAINSALNRAALELVAEGVIEFLIIPQDDSAPYGYTARDQEDIRERISELGLELRAYMYPGADEVGCTLFARMVNRDTGWIPLIYPRLSSLQGAFVTPLYEDRYFYESLKYQVLAAGGLLVSSASEADVVLLVNTPGDTMSEAAVQGRPMPGYDVLRNIVELTEFGAYMLFHEGKPVAVADVGYANGGDLKLIRLLRQKNMLFSLAGYAGWNTSSNTLGTVIAQSMLFLHYGRTPEHLNFLALRYAEDVCYCSLVRTEMNNGIVESMGLSKFMLDGQRGQAAALIRTKLNQAIEERINGEDGWVEIMDCYMPWNRTFEVGLSVSYHPVSAKHTAGQTV</sequence>
<protein>
    <submittedName>
        <fullName evidence="1">DUF4127 family protein</fullName>
    </submittedName>
</protein>
<dbReference type="Proteomes" id="UP001580407">
    <property type="component" value="Unassembled WGS sequence"/>
</dbReference>
<evidence type="ECO:0000313" key="2">
    <source>
        <dbReference type="Proteomes" id="UP001580407"/>
    </source>
</evidence>
<evidence type="ECO:0000313" key="1">
    <source>
        <dbReference type="EMBL" id="MFB5681647.1"/>
    </source>
</evidence>
<dbReference type="InterPro" id="IPR025394">
    <property type="entry name" value="DUF4127"/>
</dbReference>
<comment type="caution">
    <text evidence="1">The sequence shown here is derived from an EMBL/GenBank/DDBJ whole genome shotgun (WGS) entry which is preliminary data.</text>
</comment>
<dbReference type="Pfam" id="PF13552">
    <property type="entry name" value="DUF4127"/>
    <property type="match status" value="1"/>
</dbReference>
<organism evidence="1 2">
    <name type="scientific">Paenibacillus terreus</name>
    <dbReference type="NCBI Taxonomy" id="1387834"/>
    <lineage>
        <taxon>Bacteria</taxon>
        <taxon>Bacillati</taxon>
        <taxon>Bacillota</taxon>
        <taxon>Bacilli</taxon>
        <taxon>Bacillales</taxon>
        <taxon>Paenibacillaceae</taxon>
        <taxon>Paenibacillus</taxon>
    </lineage>
</organism>
<dbReference type="EMBL" id="JBHILM010000012">
    <property type="protein sequence ID" value="MFB5681647.1"/>
    <property type="molecule type" value="Genomic_DNA"/>
</dbReference>
<name>A0ABV5B7I0_9BACL</name>